<comment type="caution">
    <text evidence="2">The sequence shown here is derived from an EMBL/GenBank/DDBJ whole genome shotgun (WGS) entry which is preliminary data.</text>
</comment>
<reference evidence="2 3" key="1">
    <citation type="journal article" date="2023" name="Insect Mol. Biol.">
        <title>Genome sequencing provides insights into the evolution of gene families encoding plant cell wall-degrading enzymes in longhorned beetles.</title>
        <authorList>
            <person name="Shin N.R."/>
            <person name="Okamura Y."/>
            <person name="Kirsch R."/>
            <person name="Pauchet Y."/>
        </authorList>
    </citation>
    <scope>NUCLEOTIDE SEQUENCE [LARGE SCALE GENOMIC DNA]</scope>
    <source>
        <strain evidence="2">EAD_L_NR</strain>
    </source>
</reference>
<gene>
    <name evidence="2" type="ORF">NQ315_002991</name>
</gene>
<keyword evidence="3" id="KW-1185">Reference proteome</keyword>
<feature type="signal peptide" evidence="1">
    <location>
        <begin position="1"/>
        <end position="21"/>
    </location>
</feature>
<evidence type="ECO:0000313" key="3">
    <source>
        <dbReference type="Proteomes" id="UP001159042"/>
    </source>
</evidence>
<evidence type="ECO:0000313" key="2">
    <source>
        <dbReference type="EMBL" id="KAJ8921375.1"/>
    </source>
</evidence>
<feature type="chain" id="PRO_5043809986" evidence="1">
    <location>
        <begin position="22"/>
        <end position="235"/>
    </location>
</feature>
<keyword evidence="1" id="KW-0732">Signal</keyword>
<dbReference type="EMBL" id="JANEYG010000010">
    <property type="protein sequence ID" value="KAJ8921375.1"/>
    <property type="molecule type" value="Genomic_DNA"/>
</dbReference>
<dbReference type="AlphaFoldDB" id="A0AAV8W4Y0"/>
<evidence type="ECO:0000256" key="1">
    <source>
        <dbReference type="SAM" id="SignalP"/>
    </source>
</evidence>
<dbReference type="Proteomes" id="UP001159042">
    <property type="component" value="Unassembled WGS sequence"/>
</dbReference>
<accession>A0AAV8W4Y0</accession>
<organism evidence="2 3">
    <name type="scientific">Exocentrus adspersus</name>
    <dbReference type="NCBI Taxonomy" id="1586481"/>
    <lineage>
        <taxon>Eukaryota</taxon>
        <taxon>Metazoa</taxon>
        <taxon>Ecdysozoa</taxon>
        <taxon>Arthropoda</taxon>
        <taxon>Hexapoda</taxon>
        <taxon>Insecta</taxon>
        <taxon>Pterygota</taxon>
        <taxon>Neoptera</taxon>
        <taxon>Endopterygota</taxon>
        <taxon>Coleoptera</taxon>
        <taxon>Polyphaga</taxon>
        <taxon>Cucujiformia</taxon>
        <taxon>Chrysomeloidea</taxon>
        <taxon>Cerambycidae</taxon>
        <taxon>Lamiinae</taxon>
        <taxon>Acanthocinini</taxon>
        <taxon>Exocentrus</taxon>
    </lineage>
</organism>
<name>A0AAV8W4Y0_9CUCU</name>
<proteinExistence type="predicted"/>
<protein>
    <submittedName>
        <fullName evidence="2">Uncharacterized protein</fullName>
    </submittedName>
</protein>
<sequence>MKFLNLSVILFIFLMMHQIDGIKGDSNGNSIFEGLVDLTTRFTLDVIIAITDASPTIKNTLRQVEENVINKVWDTILFMLNQLEFDQLNEMETSLSERQKEVVECIKKHGPDFVSTILNFTSDLSNDEVEIFVRTLNAYVPIINLTLTTNQEMIPLTEQLDNCTDVEDKQTCLDEASNKITELVKKFVLEIVSKFDEMDKVTQELKDLKESWRKEASKRLEEGIGMATSVLIKCI</sequence>